<dbReference type="Gene3D" id="3.30.70.270">
    <property type="match status" value="1"/>
</dbReference>
<keyword evidence="5" id="KW-1185">Reference proteome</keyword>
<dbReference type="PANTHER" id="PTHR45138">
    <property type="entry name" value="REGULATORY COMPONENTS OF SENSORY TRANSDUCTION SYSTEM"/>
    <property type="match status" value="1"/>
</dbReference>
<proteinExistence type="predicted"/>
<dbReference type="SUPFAM" id="SSF103190">
    <property type="entry name" value="Sensory domain-like"/>
    <property type="match status" value="1"/>
</dbReference>
<dbReference type="InterPro" id="IPR000160">
    <property type="entry name" value="GGDEF_dom"/>
</dbReference>
<dbReference type="InterPro" id="IPR029787">
    <property type="entry name" value="Nucleotide_cyclase"/>
</dbReference>
<dbReference type="CDD" id="cd01949">
    <property type="entry name" value="GGDEF"/>
    <property type="match status" value="1"/>
</dbReference>
<keyword evidence="1" id="KW-1133">Transmembrane helix</keyword>
<dbReference type="SMART" id="SM00267">
    <property type="entry name" value="GGDEF"/>
    <property type="match status" value="1"/>
</dbReference>
<dbReference type="Proteomes" id="UP001163550">
    <property type="component" value="Chromosome"/>
</dbReference>
<dbReference type="Gene3D" id="6.10.340.10">
    <property type="match status" value="1"/>
</dbReference>
<gene>
    <name evidence="4" type="ORF">LNN31_10160</name>
</gene>
<keyword evidence="1" id="KW-0812">Transmembrane</keyword>
<dbReference type="PROSITE" id="PS50885">
    <property type="entry name" value="HAMP"/>
    <property type="match status" value="1"/>
</dbReference>
<dbReference type="InterPro" id="IPR029151">
    <property type="entry name" value="Sensor-like_sf"/>
</dbReference>
<feature type="domain" description="GGDEF" evidence="3">
    <location>
        <begin position="212"/>
        <end position="341"/>
    </location>
</feature>
<keyword evidence="1" id="KW-0472">Membrane</keyword>
<dbReference type="NCBIfam" id="TIGR00254">
    <property type="entry name" value="GGDEF"/>
    <property type="match status" value="1"/>
</dbReference>
<feature type="transmembrane region" description="Helical" evidence="1">
    <location>
        <begin position="101"/>
        <end position="123"/>
    </location>
</feature>
<dbReference type="EMBL" id="CP087994">
    <property type="protein sequence ID" value="UYO61149.1"/>
    <property type="molecule type" value="Genomic_DNA"/>
</dbReference>
<dbReference type="Pfam" id="PF00990">
    <property type="entry name" value="GGDEF"/>
    <property type="match status" value="1"/>
</dbReference>
<dbReference type="RefSeq" id="WP_228879604.1">
    <property type="nucleotide sequence ID" value="NZ_CABIIK010000015.1"/>
</dbReference>
<organism evidence="4 5">
    <name type="scientific">Acetobacterium wieringae</name>
    <dbReference type="NCBI Taxonomy" id="52694"/>
    <lineage>
        <taxon>Bacteria</taxon>
        <taxon>Bacillati</taxon>
        <taxon>Bacillota</taxon>
        <taxon>Clostridia</taxon>
        <taxon>Eubacteriales</taxon>
        <taxon>Eubacteriaceae</taxon>
        <taxon>Acetobacterium</taxon>
    </lineage>
</organism>
<accession>A0ABY6HB12</accession>
<dbReference type="InterPro" id="IPR003660">
    <property type="entry name" value="HAMP_dom"/>
</dbReference>
<sequence>MVTEELGDPILEQIKNSVNKEIVIWAEDGVMLSTIPIDKNAFGNRLGTAESGEIIFATATINNREMGFSFYPIEDFNGNIIAYIGSGFDMNTVNDIFINNLIRFIPVIVIFSLVLFLILYAVLRQLFKPLNEIIGITEEISKGNYKITYPPNNIIEFSKILESIGKMSDAIEIREKELVLLSSIDKLTQIYNRQKTEEILGLEIQKANQTSHPLAIIMLDIDSFKAVNDTYGHKVGDMVLEEFVTVLKKKIRPTDFIGRWGGEEFLIICPETNLEGAKTLANGLRKALEAHSFPIVVRKTASFGIAEYIPEEAVNTVMKRADDALYLAKKRGRNRVEGGPDSN</sequence>
<evidence type="ECO:0000313" key="4">
    <source>
        <dbReference type="EMBL" id="UYO61149.1"/>
    </source>
</evidence>
<protein>
    <submittedName>
        <fullName evidence="4">GGDEF domain-containing protein</fullName>
    </submittedName>
</protein>
<evidence type="ECO:0000313" key="5">
    <source>
        <dbReference type="Proteomes" id="UP001163550"/>
    </source>
</evidence>
<evidence type="ECO:0000259" key="3">
    <source>
        <dbReference type="PROSITE" id="PS50887"/>
    </source>
</evidence>
<evidence type="ECO:0000256" key="1">
    <source>
        <dbReference type="SAM" id="Phobius"/>
    </source>
</evidence>
<dbReference type="PROSITE" id="PS50887">
    <property type="entry name" value="GGDEF"/>
    <property type="match status" value="1"/>
</dbReference>
<dbReference type="InterPro" id="IPR043128">
    <property type="entry name" value="Rev_trsase/Diguanyl_cyclase"/>
</dbReference>
<dbReference type="PANTHER" id="PTHR45138:SF9">
    <property type="entry name" value="DIGUANYLATE CYCLASE DGCM-RELATED"/>
    <property type="match status" value="1"/>
</dbReference>
<name>A0ABY6HB12_9FIRM</name>
<dbReference type="InterPro" id="IPR050469">
    <property type="entry name" value="Diguanylate_Cyclase"/>
</dbReference>
<evidence type="ECO:0000259" key="2">
    <source>
        <dbReference type="PROSITE" id="PS50885"/>
    </source>
</evidence>
<feature type="domain" description="HAMP" evidence="2">
    <location>
        <begin position="124"/>
        <end position="176"/>
    </location>
</feature>
<dbReference type="SUPFAM" id="SSF55073">
    <property type="entry name" value="Nucleotide cyclase"/>
    <property type="match status" value="1"/>
</dbReference>
<reference evidence="4" key="1">
    <citation type="submission" date="2021-11" db="EMBL/GenBank/DDBJ databases">
        <title>Isoprene-degrading acetogen.</title>
        <authorList>
            <person name="Yang Y."/>
            <person name="Jin H."/>
            <person name="Yan J."/>
        </authorList>
    </citation>
    <scope>NUCLEOTIDE SEQUENCE</scope>
    <source>
        <strain evidence="4">Berkeley</strain>
    </source>
</reference>